<keyword evidence="2" id="KW-1185">Reference proteome</keyword>
<evidence type="ECO:0008006" key="3">
    <source>
        <dbReference type="Google" id="ProtNLM"/>
    </source>
</evidence>
<dbReference type="EMBL" id="BLAY01000042">
    <property type="protein sequence ID" value="GET38296.1"/>
    <property type="molecule type" value="Genomic_DNA"/>
</dbReference>
<reference evidence="1" key="1">
    <citation type="submission" date="2019-10" db="EMBL/GenBank/DDBJ databases">
        <title>Draft genome sequece of Microseira wollei NIES-4236.</title>
        <authorList>
            <person name="Yamaguchi H."/>
            <person name="Suzuki S."/>
            <person name="Kawachi M."/>
        </authorList>
    </citation>
    <scope>NUCLEOTIDE SEQUENCE</scope>
    <source>
        <strain evidence="1">NIES-4236</strain>
    </source>
</reference>
<gene>
    <name evidence="1" type="ORF">MiSe_30520</name>
</gene>
<evidence type="ECO:0000313" key="2">
    <source>
        <dbReference type="Proteomes" id="UP001050975"/>
    </source>
</evidence>
<organism evidence="1 2">
    <name type="scientific">Microseira wollei NIES-4236</name>
    <dbReference type="NCBI Taxonomy" id="2530354"/>
    <lineage>
        <taxon>Bacteria</taxon>
        <taxon>Bacillati</taxon>
        <taxon>Cyanobacteriota</taxon>
        <taxon>Cyanophyceae</taxon>
        <taxon>Oscillatoriophycideae</taxon>
        <taxon>Aerosakkonematales</taxon>
        <taxon>Aerosakkonemataceae</taxon>
        <taxon>Microseira</taxon>
    </lineage>
</organism>
<protein>
    <recommendedName>
        <fullName evidence="3">Transposase</fullName>
    </recommendedName>
</protein>
<evidence type="ECO:0000313" key="1">
    <source>
        <dbReference type="EMBL" id="GET38296.1"/>
    </source>
</evidence>
<comment type="caution">
    <text evidence="1">The sequence shown here is derived from an EMBL/GenBank/DDBJ whole genome shotgun (WGS) entry which is preliminary data.</text>
</comment>
<dbReference type="Proteomes" id="UP001050975">
    <property type="component" value="Unassembled WGS sequence"/>
</dbReference>
<proteinExistence type="predicted"/>
<dbReference type="AlphaFoldDB" id="A0AAV3XAC8"/>
<sequence>MLLFYYMYNYLAKSTKFYLASFLTAENPDARTDVLSITREKHGVTRKLSVFSTGF</sequence>
<accession>A0AAV3XAC8</accession>
<name>A0AAV3XAC8_9CYAN</name>